<organism evidence="1 2">
    <name type="scientific">Leucocoprinus birnbaumii</name>
    <dbReference type="NCBI Taxonomy" id="56174"/>
    <lineage>
        <taxon>Eukaryota</taxon>
        <taxon>Fungi</taxon>
        <taxon>Dikarya</taxon>
        <taxon>Basidiomycota</taxon>
        <taxon>Agaricomycotina</taxon>
        <taxon>Agaricomycetes</taxon>
        <taxon>Agaricomycetidae</taxon>
        <taxon>Agaricales</taxon>
        <taxon>Agaricineae</taxon>
        <taxon>Agaricaceae</taxon>
        <taxon>Leucocoprinus</taxon>
    </lineage>
</organism>
<accession>A0AAD5YM20</accession>
<sequence length="286" mass="32690">MQPNMSYTDHQKSGLYDKLLSWFKQFCKEEAFLLGEMVFSEDEDINATFVPHFKRDDATKQCSFPCIVYLNKQSRKELSLVFFSKVNNSINSTCITVRGNKLGMMSLPIDDKSNVTDVIALHIPSMNTLVDIVNHTKACAPTAERIDYTEFTLPENLMMGCNTHIHITFPLKYKIPRGEQLQATVATKEKKLLSKWEPTSTQENLTLHDKQGKTVLSPGLMYPPSYLNDYSDPNIFKHQQAKLVQQKLYDTDNKLSPPGKYETSFALVLWYLLMPTSSVGQFLPRI</sequence>
<proteinExistence type="predicted"/>
<dbReference type="Proteomes" id="UP001213000">
    <property type="component" value="Unassembled WGS sequence"/>
</dbReference>
<comment type="caution">
    <text evidence="1">The sequence shown here is derived from an EMBL/GenBank/DDBJ whole genome shotgun (WGS) entry which is preliminary data.</text>
</comment>
<gene>
    <name evidence="1" type="ORF">NP233_g9631</name>
</gene>
<dbReference type="EMBL" id="JANIEX010000880">
    <property type="protein sequence ID" value="KAJ3562354.1"/>
    <property type="molecule type" value="Genomic_DNA"/>
</dbReference>
<protein>
    <submittedName>
        <fullName evidence="1">Uncharacterized protein</fullName>
    </submittedName>
</protein>
<name>A0AAD5YM20_9AGAR</name>
<reference evidence="1" key="1">
    <citation type="submission" date="2022-07" db="EMBL/GenBank/DDBJ databases">
        <title>Genome Sequence of Leucocoprinus birnbaumii.</title>
        <authorList>
            <person name="Buettner E."/>
        </authorList>
    </citation>
    <scope>NUCLEOTIDE SEQUENCE</scope>
    <source>
        <strain evidence="1">VT141</strain>
    </source>
</reference>
<keyword evidence="2" id="KW-1185">Reference proteome</keyword>
<dbReference type="AlphaFoldDB" id="A0AAD5YM20"/>
<evidence type="ECO:0000313" key="1">
    <source>
        <dbReference type="EMBL" id="KAJ3562354.1"/>
    </source>
</evidence>
<evidence type="ECO:0000313" key="2">
    <source>
        <dbReference type="Proteomes" id="UP001213000"/>
    </source>
</evidence>